<dbReference type="EMBL" id="KZ305022">
    <property type="protein sequence ID" value="PIA58601.1"/>
    <property type="molecule type" value="Genomic_DNA"/>
</dbReference>
<gene>
    <name evidence="2" type="ORF">AQUCO_00500500v1</name>
</gene>
<evidence type="ECO:0000313" key="2">
    <source>
        <dbReference type="EMBL" id="PIA58601.1"/>
    </source>
</evidence>
<dbReference type="GO" id="GO:0016887">
    <property type="term" value="F:ATP hydrolysis activity"/>
    <property type="evidence" value="ECO:0007669"/>
    <property type="project" value="InterPro"/>
</dbReference>
<proteinExistence type="predicted"/>
<dbReference type="GO" id="GO:0005524">
    <property type="term" value="F:ATP binding"/>
    <property type="evidence" value="ECO:0007669"/>
    <property type="project" value="InterPro"/>
</dbReference>
<evidence type="ECO:0000313" key="3">
    <source>
        <dbReference type="Proteomes" id="UP000230069"/>
    </source>
</evidence>
<dbReference type="InterPro" id="IPR027417">
    <property type="entry name" value="P-loop_NTPase"/>
</dbReference>
<protein>
    <recommendedName>
        <fullName evidence="1">ABC transporter domain-containing protein</fullName>
    </recommendedName>
</protein>
<dbReference type="GO" id="GO:0042626">
    <property type="term" value="F:ATPase-coupled transmembrane transporter activity"/>
    <property type="evidence" value="ECO:0007669"/>
    <property type="project" value="TreeGrafter"/>
</dbReference>
<feature type="domain" description="ABC transporter" evidence="1">
    <location>
        <begin position="1"/>
        <end position="163"/>
    </location>
</feature>
<dbReference type="OrthoDB" id="6500128at2759"/>
<sequence length="163" mass="17473">MIFNDFNLKVQAGKSMTLVGSSGSGKSSVVSLLLCYYDPLAGMVMIDGKDIRKLKLKSLRKHIGLVQQEPALFATSIYENILYGKDGSSESEVIEAAAKLANAHNLISNFPEGYSTNVGERGVQLSGGQKQRVAITRAALRNPAILLLDEATSAVDVESENVV</sequence>
<dbReference type="Proteomes" id="UP000230069">
    <property type="component" value="Unassembled WGS sequence"/>
</dbReference>
<dbReference type="STRING" id="218851.A0A2G5ES83"/>
<evidence type="ECO:0000259" key="1">
    <source>
        <dbReference type="PROSITE" id="PS50893"/>
    </source>
</evidence>
<dbReference type="Gene3D" id="3.40.50.300">
    <property type="entry name" value="P-loop containing nucleotide triphosphate hydrolases"/>
    <property type="match status" value="1"/>
</dbReference>
<dbReference type="AlphaFoldDB" id="A0A2G5ES83"/>
<dbReference type="Pfam" id="PF00005">
    <property type="entry name" value="ABC_tran"/>
    <property type="match status" value="1"/>
</dbReference>
<dbReference type="InterPro" id="IPR039421">
    <property type="entry name" value="Type_1_exporter"/>
</dbReference>
<dbReference type="PANTHER" id="PTHR24221:SF518">
    <property type="entry name" value="ABC TRANSPORTER B FAMILY MEMBER 2"/>
    <property type="match status" value="1"/>
</dbReference>
<dbReference type="InterPro" id="IPR003439">
    <property type="entry name" value="ABC_transporter-like_ATP-bd"/>
</dbReference>
<dbReference type="PROSITE" id="PS50893">
    <property type="entry name" value="ABC_TRANSPORTER_2"/>
    <property type="match status" value="1"/>
</dbReference>
<dbReference type="GO" id="GO:0016020">
    <property type="term" value="C:membrane"/>
    <property type="evidence" value="ECO:0007669"/>
    <property type="project" value="TreeGrafter"/>
</dbReference>
<organism evidence="2 3">
    <name type="scientific">Aquilegia coerulea</name>
    <name type="common">Rocky mountain columbine</name>
    <dbReference type="NCBI Taxonomy" id="218851"/>
    <lineage>
        <taxon>Eukaryota</taxon>
        <taxon>Viridiplantae</taxon>
        <taxon>Streptophyta</taxon>
        <taxon>Embryophyta</taxon>
        <taxon>Tracheophyta</taxon>
        <taxon>Spermatophyta</taxon>
        <taxon>Magnoliopsida</taxon>
        <taxon>Ranunculales</taxon>
        <taxon>Ranunculaceae</taxon>
        <taxon>Thalictroideae</taxon>
        <taxon>Aquilegia</taxon>
    </lineage>
</organism>
<dbReference type="SUPFAM" id="SSF52540">
    <property type="entry name" value="P-loop containing nucleoside triphosphate hydrolases"/>
    <property type="match status" value="1"/>
</dbReference>
<name>A0A2G5ES83_AQUCA</name>
<accession>A0A2G5ES83</accession>
<keyword evidence="3" id="KW-1185">Reference proteome</keyword>
<dbReference type="PANTHER" id="PTHR24221">
    <property type="entry name" value="ATP-BINDING CASSETTE SUB-FAMILY B"/>
    <property type="match status" value="1"/>
</dbReference>
<dbReference type="InParanoid" id="A0A2G5ES83"/>
<reference evidence="2 3" key="1">
    <citation type="submission" date="2017-09" db="EMBL/GenBank/DDBJ databases">
        <title>WGS assembly of Aquilegia coerulea Goldsmith.</title>
        <authorList>
            <person name="Hodges S."/>
            <person name="Kramer E."/>
            <person name="Nordborg M."/>
            <person name="Tomkins J."/>
            <person name="Borevitz J."/>
            <person name="Derieg N."/>
            <person name="Yan J."/>
            <person name="Mihaltcheva S."/>
            <person name="Hayes R.D."/>
            <person name="Rokhsar D."/>
        </authorList>
    </citation>
    <scope>NUCLEOTIDE SEQUENCE [LARGE SCALE GENOMIC DNA]</scope>
    <source>
        <strain evidence="3">cv. Goldsmith</strain>
    </source>
</reference>